<gene>
    <name evidence="1" type="ORF">MEDL_62223</name>
</gene>
<organism evidence="1 2">
    <name type="scientific">Mytilus edulis</name>
    <name type="common">Blue mussel</name>
    <dbReference type="NCBI Taxonomy" id="6550"/>
    <lineage>
        <taxon>Eukaryota</taxon>
        <taxon>Metazoa</taxon>
        <taxon>Spiralia</taxon>
        <taxon>Lophotrochozoa</taxon>
        <taxon>Mollusca</taxon>
        <taxon>Bivalvia</taxon>
        <taxon>Autobranchia</taxon>
        <taxon>Pteriomorphia</taxon>
        <taxon>Mytilida</taxon>
        <taxon>Mytiloidea</taxon>
        <taxon>Mytilidae</taxon>
        <taxon>Mytilinae</taxon>
        <taxon>Mytilus</taxon>
    </lineage>
</organism>
<accession>A0A8S3V2G1</accession>
<proteinExistence type="predicted"/>
<dbReference type="InterPro" id="IPR052986">
    <property type="entry name" value="VLIG_GTPase"/>
</dbReference>
<reference evidence="1" key="1">
    <citation type="submission" date="2021-03" db="EMBL/GenBank/DDBJ databases">
        <authorList>
            <person name="Bekaert M."/>
        </authorList>
    </citation>
    <scope>NUCLEOTIDE SEQUENCE</scope>
</reference>
<comment type="caution">
    <text evidence="1">The sequence shown here is derived from an EMBL/GenBank/DDBJ whole genome shotgun (WGS) entry which is preliminary data.</text>
</comment>
<name>A0A8S3V2G1_MYTED</name>
<evidence type="ECO:0000313" key="2">
    <source>
        <dbReference type="Proteomes" id="UP000683360"/>
    </source>
</evidence>
<dbReference type="EMBL" id="CAJPWZ010003054">
    <property type="protein sequence ID" value="CAG2250510.1"/>
    <property type="molecule type" value="Genomic_DNA"/>
</dbReference>
<dbReference type="AlphaFoldDB" id="A0A8S3V2G1"/>
<dbReference type="Proteomes" id="UP000683360">
    <property type="component" value="Unassembled WGS sequence"/>
</dbReference>
<protein>
    <recommendedName>
        <fullName evidence="3">Interferon-induced very large GTPase 1-like</fullName>
    </recommendedName>
</protein>
<keyword evidence="2" id="KW-1185">Reference proteome</keyword>
<dbReference type="PANTHER" id="PTHR14819">
    <property type="entry name" value="GTP-BINDING"/>
    <property type="match status" value="1"/>
</dbReference>
<evidence type="ECO:0008006" key="3">
    <source>
        <dbReference type="Google" id="ProtNLM"/>
    </source>
</evidence>
<evidence type="ECO:0000313" key="1">
    <source>
        <dbReference type="EMBL" id="CAG2250510.1"/>
    </source>
</evidence>
<dbReference type="PANTHER" id="PTHR14819:SF25">
    <property type="entry name" value="CHROMOSOME UNDETERMINED SCAFFOLD_52, WHOLE GENOME SHOTGUN SEQUENCE"/>
    <property type="match status" value="1"/>
</dbReference>
<sequence>MVLTKIAAYCTNRFVDMNRQYDQRHNPQIKLEEYKDTAFKLFVDLVHKKTEDVIASNFFQEAIKSCILEQVEEEIPNKVKSEILNSFEYSKYEVMKSVMKDLVDKNSFDHFSVRTVVEQLETTRKSVLQTVTETNIETVRWKTDPYTSIFKRLWGCCATCPFCSEPCQYNDGHLVNVKHSCRQHRPQGVGDYAWEKWPWGVSDRYMQLFNS</sequence>